<dbReference type="Pfam" id="PF21883">
    <property type="entry name" value="WLS_GOLD"/>
    <property type="match status" value="1"/>
</dbReference>
<feature type="transmembrane region" description="Helical" evidence="10">
    <location>
        <begin position="265"/>
        <end position="284"/>
    </location>
</feature>
<feature type="region of interest" description="Disordered" evidence="9">
    <location>
        <begin position="504"/>
        <end position="535"/>
    </location>
</feature>
<keyword evidence="7" id="KW-0333">Golgi apparatus</keyword>
<dbReference type="GO" id="GO:0061355">
    <property type="term" value="P:Wnt protein secretion"/>
    <property type="evidence" value="ECO:0007669"/>
    <property type="project" value="TreeGrafter"/>
</dbReference>
<dbReference type="OrthoDB" id="5804250at2759"/>
<dbReference type="GO" id="GO:0000139">
    <property type="term" value="C:Golgi membrane"/>
    <property type="evidence" value="ECO:0007669"/>
    <property type="project" value="UniProtKB-SubCell"/>
</dbReference>
<evidence type="ECO:0000256" key="5">
    <source>
        <dbReference type="ARBA" id="ARBA00022692"/>
    </source>
</evidence>
<feature type="transmembrane region" description="Helical" evidence="10">
    <location>
        <begin position="304"/>
        <end position="323"/>
    </location>
</feature>
<feature type="transmembrane region" description="Helical" evidence="10">
    <location>
        <begin position="335"/>
        <end position="352"/>
    </location>
</feature>
<keyword evidence="13" id="KW-1185">Reference proteome</keyword>
<evidence type="ECO:0000256" key="10">
    <source>
        <dbReference type="SAM" id="Phobius"/>
    </source>
</evidence>
<feature type="transmembrane region" description="Helical" evidence="10">
    <location>
        <begin position="377"/>
        <end position="401"/>
    </location>
</feature>
<dbReference type="InterPro" id="IPR009551">
    <property type="entry name" value="Wntless"/>
</dbReference>
<feature type="transmembrane region" description="Helical" evidence="10">
    <location>
        <begin position="472"/>
        <end position="494"/>
    </location>
</feature>
<feature type="domain" description="Wntless-like transmembrane" evidence="11">
    <location>
        <begin position="227"/>
        <end position="497"/>
    </location>
</feature>
<evidence type="ECO:0000259" key="11">
    <source>
        <dbReference type="Pfam" id="PF06664"/>
    </source>
</evidence>
<dbReference type="RefSeq" id="XP_019620485.1">
    <property type="nucleotide sequence ID" value="XM_019764926.1"/>
</dbReference>
<dbReference type="PANTHER" id="PTHR13449:SF2">
    <property type="entry name" value="PROTEIN WNTLESS HOMOLOG"/>
    <property type="match status" value="1"/>
</dbReference>
<gene>
    <name evidence="14" type="primary">LOC109467031</name>
</gene>
<dbReference type="Pfam" id="PF06664">
    <property type="entry name" value="WLS-like_TM"/>
    <property type="match status" value="1"/>
</dbReference>
<comment type="subcellular location">
    <subcellularLocation>
        <location evidence="1">Golgi apparatus membrane</location>
        <topology evidence="1">Multi-pass membrane protein</topology>
    </subcellularLocation>
</comment>
<keyword evidence="3" id="KW-0217">Developmental protein</keyword>
<evidence type="ECO:0000256" key="3">
    <source>
        <dbReference type="ARBA" id="ARBA00022473"/>
    </source>
</evidence>
<dbReference type="GO" id="GO:0006886">
    <property type="term" value="P:intracellular protein transport"/>
    <property type="evidence" value="ECO:0007669"/>
    <property type="project" value="TreeGrafter"/>
</dbReference>
<dbReference type="AlphaFoldDB" id="A0A6P4XV33"/>
<keyword evidence="8 10" id="KW-0472">Membrane</keyword>
<accession>A0A6P4XV33</accession>
<dbReference type="GeneID" id="109467031"/>
<evidence type="ECO:0000256" key="8">
    <source>
        <dbReference type="ARBA" id="ARBA00023136"/>
    </source>
</evidence>
<name>A0A6P4XV33_BRABE</name>
<evidence type="ECO:0000256" key="9">
    <source>
        <dbReference type="SAM" id="MobiDB-lite"/>
    </source>
</evidence>
<evidence type="ECO:0000256" key="1">
    <source>
        <dbReference type="ARBA" id="ARBA00004653"/>
    </source>
</evidence>
<feature type="transmembrane region" description="Helical" evidence="10">
    <location>
        <begin position="233"/>
        <end position="253"/>
    </location>
</feature>
<keyword evidence="6 10" id="KW-1133">Transmembrane helix</keyword>
<dbReference type="InterPro" id="IPR047843">
    <property type="entry name" value="WLS-like_TM"/>
</dbReference>
<sequence length="554" mass="63248">MAGTVLENLSSRKLFALGGVLLVVQIVFFMIGGLIAPSPTSPIRYIASKCVDRGHHKSKWFVPWGPKDQVCEKVADFDEATAKQVSANDIVFAAHIPLPNREMVRWFQFLLMIMELDVAFKLHNPVAENAVVTMEAGLAYRDDKFAEWTPIARSTEERKLVCNFSHTKTADNEGRYYDCDMIPLFELGSCYHKYYLINVRLPVREKQNINLNIGDIKDVNLIGIHQNGGFTKVWLSVKTTLTPTIIIILVWYWRRVTQLNRKPVLLEKTIFALGLSMAFINLPLELITIAVDVPWMLLLSDIRQGIFYCMLLSFWIIFTGEHLMDQSERNRLSVYWRQVGAITFGCLCMFIFDMCERGVQLTNPFYSIWVTETGKNLALAFIILAGVCASVYFFFLCFMVFKVFRNISGKRASLPTMSDARRLHYEGLIYRFKFLMLFTLLCAATTVIFFIISQVNEGHWKWGEEHTVEINSAFLTGVYGMWNVYVFSVICLYAPSHKRKGLEGQQSSNIQLERETSEDGSNEEIELRLTNSQASGDAGELSVIYKIAGKEAQE</sequence>
<dbReference type="PANTHER" id="PTHR13449">
    <property type="entry name" value="INTEGRAL MEMBRANE PROTEIN GPR177"/>
    <property type="match status" value="1"/>
</dbReference>
<evidence type="ECO:0000256" key="4">
    <source>
        <dbReference type="ARBA" id="ARBA00022687"/>
    </source>
</evidence>
<feature type="transmembrane region" description="Helical" evidence="10">
    <location>
        <begin position="14"/>
        <end position="36"/>
    </location>
</feature>
<comment type="similarity">
    <text evidence="2">Belongs to the wntless family.</text>
</comment>
<dbReference type="GO" id="GO:0017147">
    <property type="term" value="F:Wnt-protein binding"/>
    <property type="evidence" value="ECO:0007669"/>
    <property type="project" value="InterPro"/>
</dbReference>
<evidence type="ECO:0000313" key="13">
    <source>
        <dbReference type="Proteomes" id="UP000515135"/>
    </source>
</evidence>
<dbReference type="InterPro" id="IPR053936">
    <property type="entry name" value="WLS_GOLD"/>
</dbReference>
<dbReference type="GO" id="GO:0016055">
    <property type="term" value="P:Wnt signaling pathway"/>
    <property type="evidence" value="ECO:0007669"/>
    <property type="project" value="UniProtKB-KW"/>
</dbReference>
<feature type="domain" description="Wntless GOLD" evidence="12">
    <location>
        <begin position="49"/>
        <end position="226"/>
    </location>
</feature>
<protein>
    <submittedName>
        <fullName evidence="14">Protein wntless homolog</fullName>
    </submittedName>
</protein>
<evidence type="ECO:0000313" key="14">
    <source>
        <dbReference type="RefSeq" id="XP_019620485.1"/>
    </source>
</evidence>
<proteinExistence type="inferred from homology"/>
<evidence type="ECO:0000259" key="12">
    <source>
        <dbReference type="Pfam" id="PF21883"/>
    </source>
</evidence>
<dbReference type="Proteomes" id="UP000515135">
    <property type="component" value="Unplaced"/>
</dbReference>
<keyword evidence="5 10" id="KW-0812">Transmembrane</keyword>
<evidence type="ECO:0000256" key="6">
    <source>
        <dbReference type="ARBA" id="ARBA00022989"/>
    </source>
</evidence>
<evidence type="ECO:0000256" key="7">
    <source>
        <dbReference type="ARBA" id="ARBA00023034"/>
    </source>
</evidence>
<evidence type="ECO:0000256" key="2">
    <source>
        <dbReference type="ARBA" id="ARBA00008148"/>
    </source>
</evidence>
<feature type="transmembrane region" description="Helical" evidence="10">
    <location>
        <begin position="432"/>
        <end position="452"/>
    </location>
</feature>
<reference evidence="14" key="1">
    <citation type="submission" date="2025-08" db="UniProtKB">
        <authorList>
            <consortium name="RefSeq"/>
        </authorList>
    </citation>
    <scope>IDENTIFICATION</scope>
    <source>
        <tissue evidence="14">Gonad</tissue>
    </source>
</reference>
<organism evidence="13 14">
    <name type="scientific">Branchiostoma belcheri</name>
    <name type="common">Amphioxus</name>
    <dbReference type="NCBI Taxonomy" id="7741"/>
    <lineage>
        <taxon>Eukaryota</taxon>
        <taxon>Metazoa</taxon>
        <taxon>Chordata</taxon>
        <taxon>Cephalochordata</taxon>
        <taxon>Leptocardii</taxon>
        <taxon>Amphioxiformes</taxon>
        <taxon>Branchiostomatidae</taxon>
        <taxon>Branchiostoma</taxon>
    </lineage>
</organism>
<dbReference type="KEGG" id="bbel:109467031"/>
<keyword evidence="4" id="KW-0879">Wnt signaling pathway</keyword>